<organism evidence="2 3">
    <name type="scientific">Chryseobacterium takakiae</name>
    <dbReference type="NCBI Taxonomy" id="1302685"/>
    <lineage>
        <taxon>Bacteria</taxon>
        <taxon>Pseudomonadati</taxon>
        <taxon>Bacteroidota</taxon>
        <taxon>Flavobacteriia</taxon>
        <taxon>Flavobacteriales</taxon>
        <taxon>Weeksellaceae</taxon>
        <taxon>Chryseobacterium group</taxon>
        <taxon>Chryseobacterium</taxon>
    </lineage>
</organism>
<dbReference type="Proteomes" id="UP000184236">
    <property type="component" value="Unassembled WGS sequence"/>
</dbReference>
<feature type="transmembrane region" description="Helical" evidence="1">
    <location>
        <begin position="264"/>
        <end position="286"/>
    </location>
</feature>
<dbReference type="STRING" id="1302685.SAMN05444408_103237"/>
<evidence type="ECO:0008006" key="4">
    <source>
        <dbReference type="Google" id="ProtNLM"/>
    </source>
</evidence>
<feature type="transmembrane region" description="Helical" evidence="1">
    <location>
        <begin position="9"/>
        <end position="31"/>
    </location>
</feature>
<keyword evidence="1" id="KW-0812">Transmembrane</keyword>
<sequence length="533" mass="62007">MYMFSKSKLALKSFLVSMTVFTMVCAGYYLLSVSKTDGYYLYLIDDAYIHLAMAKNFALYDVWGVTRYKFSSTSSSPLFTGLLSVLIRLLGNNDQLSLYFNIVFGFGTVYFLSRYFSEIFSKAKYIVISVLFTLFFSVLHLQVLSGMEHVFHVFLFVLNIYCLSTFKNKYSIAGFYLSLLLMGLVRFESMFYFVILAFVFALMQKWKETILILVTGFIPIVLFCWFNYQQDGFLFPNSVIVKGTKFSFDSNFPHQLKAIFLDNFLLNISFYKIGFFPLVLSIIFIVRDYNKKNFHELVKSNFLLIVISMLMICHSMFADLKGMFRYEAYILTGFSMALIPKLKDLFENFKSYIKNEKIISAIVLMNILLLIYKCSFAHLMLENGGKNIYEQQMQSAKFLHTYYNESKVVANDIGAITYFTDIHLLDTAGLGSVETIVFNENKRTPDTEFQNFLKDYTIHNKYDIVIIYDAWLQNHIPTNWKKAAELKIKNPITVARDKVSIYAVDKDNLEKLKENVRSFRWNKNVEVTIMAQP</sequence>
<feature type="transmembrane region" description="Helical" evidence="1">
    <location>
        <begin position="150"/>
        <end position="166"/>
    </location>
</feature>
<feature type="transmembrane region" description="Helical" evidence="1">
    <location>
        <begin position="98"/>
        <end position="117"/>
    </location>
</feature>
<feature type="transmembrane region" description="Helical" evidence="1">
    <location>
        <begin position="298"/>
        <end position="317"/>
    </location>
</feature>
<protein>
    <recommendedName>
        <fullName evidence="4">Dolichyl-phosphate-mannose-protein mannosyltransferase</fullName>
    </recommendedName>
</protein>
<evidence type="ECO:0000313" key="2">
    <source>
        <dbReference type="EMBL" id="SHE71320.1"/>
    </source>
</evidence>
<dbReference type="EMBL" id="FQVO01000003">
    <property type="protein sequence ID" value="SHE71320.1"/>
    <property type="molecule type" value="Genomic_DNA"/>
</dbReference>
<feature type="transmembrane region" description="Helical" evidence="1">
    <location>
        <begin position="123"/>
        <end position="143"/>
    </location>
</feature>
<name>A0A1M4VR32_9FLAO</name>
<gene>
    <name evidence="2" type="ORF">SAMN05444408_103237</name>
</gene>
<feature type="transmembrane region" description="Helical" evidence="1">
    <location>
        <begin position="361"/>
        <end position="381"/>
    </location>
</feature>
<accession>A0A1M4VR32</accession>
<feature type="transmembrane region" description="Helical" evidence="1">
    <location>
        <begin position="210"/>
        <end position="228"/>
    </location>
</feature>
<evidence type="ECO:0000256" key="1">
    <source>
        <dbReference type="SAM" id="Phobius"/>
    </source>
</evidence>
<proteinExistence type="predicted"/>
<dbReference type="AlphaFoldDB" id="A0A1M4VR32"/>
<keyword evidence="1" id="KW-1133">Transmembrane helix</keyword>
<keyword evidence="3" id="KW-1185">Reference proteome</keyword>
<reference evidence="3" key="1">
    <citation type="submission" date="2016-11" db="EMBL/GenBank/DDBJ databases">
        <authorList>
            <person name="Varghese N."/>
            <person name="Submissions S."/>
        </authorList>
    </citation>
    <scope>NUCLEOTIDE SEQUENCE [LARGE SCALE GENOMIC DNA]</scope>
    <source>
        <strain evidence="3">DSM 26898</strain>
    </source>
</reference>
<feature type="transmembrane region" description="Helical" evidence="1">
    <location>
        <begin position="172"/>
        <end position="203"/>
    </location>
</feature>
<keyword evidence="1" id="KW-0472">Membrane</keyword>
<evidence type="ECO:0000313" key="3">
    <source>
        <dbReference type="Proteomes" id="UP000184236"/>
    </source>
</evidence>